<dbReference type="InterPro" id="IPR052810">
    <property type="entry name" value="Plant_NAT"/>
</dbReference>
<dbReference type="CDD" id="cd04301">
    <property type="entry name" value="NAT_SF"/>
    <property type="match status" value="1"/>
</dbReference>
<dbReference type="Pfam" id="PF00583">
    <property type="entry name" value="Acetyltransf_1"/>
    <property type="match status" value="1"/>
</dbReference>
<dbReference type="PANTHER" id="PTHR47370:SF10">
    <property type="entry name" value="N-ACETYLTRANSFERASE HLS1-RELATED"/>
    <property type="match status" value="1"/>
</dbReference>
<protein>
    <recommendedName>
        <fullName evidence="4">N-acetyltransferase domain-containing protein</fullName>
    </recommendedName>
</protein>
<keyword evidence="6" id="KW-1185">Reference proteome</keyword>
<sequence>MVDDGVIIVVREFDAKKDCRGVEEVERRCVVGTSGKLSLYTDLLGDPICRVRHSPAYLMLVAEMVLVKQDREEREIVGVIRGCIKTVTCGKKLSRNLKNGNDPSKPHLLPVHTKLAYILGLRVSPSHRRMGLGLKLVRKMEAWFGENGAEYSYMATESDNQASIKLFTQKCGYTKFRTPSILVHPVFAHRVRVTKRVTIIKLTPSDAESLCRRRFCTTEFFPKDINSVLNNKLNLGTFVAVPTGSYSDESWPGSDSFLDDPPESWAVLSVWNCKDVYTLEVQGASLVKKVFAKTTRLVDRAFPWLHLPSVPDVFRPFGLHFLYGLGGEGPFSVKFLKALCGMAHNLAKECGCGVVATEVANREPLRLGIPHWKRLSCAEDLWCMKRLGEDYSDGAVGDWTKSPAGASIFVDPREL</sequence>
<evidence type="ECO:0000313" key="5">
    <source>
        <dbReference type="EMBL" id="CAK9186274.1"/>
    </source>
</evidence>
<accession>A0ABC8V039</accession>
<dbReference type="SUPFAM" id="SSF55729">
    <property type="entry name" value="Acyl-CoA N-acyltransferases (Nat)"/>
    <property type="match status" value="1"/>
</dbReference>
<feature type="domain" description="N-acetyltransferase" evidence="4">
    <location>
        <begin position="8"/>
        <end position="198"/>
    </location>
</feature>
<keyword evidence="2" id="KW-0808">Transferase</keyword>
<comment type="similarity">
    <text evidence="1">Belongs to the acetyltransferase family.</text>
</comment>
<evidence type="ECO:0000256" key="3">
    <source>
        <dbReference type="ARBA" id="ARBA00023315"/>
    </source>
</evidence>
<evidence type="ECO:0000256" key="1">
    <source>
        <dbReference type="ARBA" id="ARBA00008694"/>
    </source>
</evidence>
<comment type="caution">
    <text evidence="5">The sequence shown here is derived from an EMBL/GenBank/DDBJ whole genome shotgun (WGS) entry which is preliminary data.</text>
</comment>
<dbReference type="FunFam" id="3.40.630.30:FF:000084">
    <property type="entry name" value="Probable N-acetyltransferase HLS1-like"/>
    <property type="match status" value="1"/>
</dbReference>
<reference evidence="5 6" key="1">
    <citation type="submission" date="2024-02" db="EMBL/GenBank/DDBJ databases">
        <authorList>
            <person name="Vignale AGUSTIN F."/>
            <person name="Sosa J E."/>
            <person name="Modenutti C."/>
        </authorList>
    </citation>
    <scope>NUCLEOTIDE SEQUENCE [LARGE SCALE GENOMIC DNA]</scope>
</reference>
<organism evidence="5 6">
    <name type="scientific">Ilex paraguariensis</name>
    <name type="common">yerba mate</name>
    <dbReference type="NCBI Taxonomy" id="185542"/>
    <lineage>
        <taxon>Eukaryota</taxon>
        <taxon>Viridiplantae</taxon>
        <taxon>Streptophyta</taxon>
        <taxon>Embryophyta</taxon>
        <taxon>Tracheophyta</taxon>
        <taxon>Spermatophyta</taxon>
        <taxon>Magnoliopsida</taxon>
        <taxon>eudicotyledons</taxon>
        <taxon>Gunneridae</taxon>
        <taxon>Pentapetalae</taxon>
        <taxon>asterids</taxon>
        <taxon>campanulids</taxon>
        <taxon>Aquifoliales</taxon>
        <taxon>Aquifoliaceae</taxon>
        <taxon>Ilex</taxon>
    </lineage>
</organism>
<dbReference type="AlphaFoldDB" id="A0ABC8V039"/>
<dbReference type="PANTHER" id="PTHR47370">
    <property type="entry name" value="ACYL-COA N-ACYLTRANSFERASES (NAT) SUPERFAMILY PROTEIN"/>
    <property type="match status" value="1"/>
</dbReference>
<keyword evidence="3" id="KW-0012">Acyltransferase</keyword>
<dbReference type="PROSITE" id="PS51186">
    <property type="entry name" value="GNAT"/>
    <property type="match status" value="1"/>
</dbReference>
<proteinExistence type="inferred from homology"/>
<evidence type="ECO:0000259" key="4">
    <source>
        <dbReference type="PROSITE" id="PS51186"/>
    </source>
</evidence>
<dbReference type="EMBL" id="CAUOFW020009514">
    <property type="protein sequence ID" value="CAK9186274.1"/>
    <property type="molecule type" value="Genomic_DNA"/>
</dbReference>
<dbReference type="Gene3D" id="3.40.630.30">
    <property type="match status" value="1"/>
</dbReference>
<evidence type="ECO:0000256" key="2">
    <source>
        <dbReference type="ARBA" id="ARBA00022679"/>
    </source>
</evidence>
<dbReference type="InterPro" id="IPR016181">
    <property type="entry name" value="Acyl_CoA_acyltransferase"/>
</dbReference>
<dbReference type="InterPro" id="IPR000182">
    <property type="entry name" value="GNAT_dom"/>
</dbReference>
<evidence type="ECO:0000313" key="6">
    <source>
        <dbReference type="Proteomes" id="UP001642360"/>
    </source>
</evidence>
<dbReference type="Proteomes" id="UP001642360">
    <property type="component" value="Unassembled WGS sequence"/>
</dbReference>
<name>A0ABC8V039_9AQUA</name>
<dbReference type="GO" id="GO:0016746">
    <property type="term" value="F:acyltransferase activity"/>
    <property type="evidence" value="ECO:0007669"/>
    <property type="project" value="UniProtKB-KW"/>
</dbReference>
<gene>
    <name evidence="5" type="ORF">ILEXP_LOCUS56755</name>
</gene>